<dbReference type="AlphaFoldDB" id="A0A7W7SLV1"/>
<feature type="transmembrane region" description="Helical" evidence="1">
    <location>
        <begin position="21"/>
        <end position="44"/>
    </location>
</feature>
<comment type="caution">
    <text evidence="2">The sequence shown here is derived from an EMBL/GenBank/DDBJ whole genome shotgun (WGS) entry which is preliminary data.</text>
</comment>
<keyword evidence="3" id="KW-1185">Reference proteome</keyword>
<protein>
    <submittedName>
        <fullName evidence="2">CHASE1-domain containing sensor protein</fullName>
    </submittedName>
</protein>
<reference evidence="2 3" key="1">
    <citation type="submission" date="2020-08" db="EMBL/GenBank/DDBJ databases">
        <title>Sequencing the genomes of 1000 actinobacteria strains.</title>
        <authorList>
            <person name="Klenk H.-P."/>
        </authorList>
    </citation>
    <scope>NUCLEOTIDE SEQUENCE [LARGE SCALE GENOMIC DNA]</scope>
    <source>
        <strain evidence="2 3">DSM 45886</strain>
    </source>
</reference>
<dbReference type="Proteomes" id="UP000578819">
    <property type="component" value="Unassembled WGS sequence"/>
</dbReference>
<proteinExistence type="predicted"/>
<accession>A0A7W7SLV1</accession>
<gene>
    <name evidence="2" type="ORF">FHR38_000920</name>
</gene>
<dbReference type="RefSeq" id="WP_184533023.1">
    <property type="nucleotide sequence ID" value="NZ_JACHJW010000001.1"/>
</dbReference>
<name>A0A7W7SLV1_9ACTN</name>
<keyword evidence="1" id="KW-0812">Transmembrane</keyword>
<keyword evidence="1" id="KW-1133">Transmembrane helix</keyword>
<keyword evidence="1" id="KW-0472">Membrane</keyword>
<dbReference type="EMBL" id="JACHJW010000001">
    <property type="protein sequence ID" value="MBB4957187.1"/>
    <property type="molecule type" value="Genomic_DNA"/>
</dbReference>
<evidence type="ECO:0000313" key="3">
    <source>
        <dbReference type="Proteomes" id="UP000578819"/>
    </source>
</evidence>
<sequence>MRPLAGQHPATTGDPKIPFGIKLWFALCTLIGLALVGLAVWLVISTLHWLN</sequence>
<evidence type="ECO:0000313" key="2">
    <source>
        <dbReference type="EMBL" id="MBB4957187.1"/>
    </source>
</evidence>
<organism evidence="2 3">
    <name type="scientific">Micromonospora polyrhachis</name>
    <dbReference type="NCBI Taxonomy" id="1282883"/>
    <lineage>
        <taxon>Bacteria</taxon>
        <taxon>Bacillati</taxon>
        <taxon>Actinomycetota</taxon>
        <taxon>Actinomycetes</taxon>
        <taxon>Micromonosporales</taxon>
        <taxon>Micromonosporaceae</taxon>
        <taxon>Micromonospora</taxon>
    </lineage>
</organism>
<evidence type="ECO:0000256" key="1">
    <source>
        <dbReference type="SAM" id="Phobius"/>
    </source>
</evidence>